<reference evidence="4 5" key="1">
    <citation type="submission" date="2020-05" db="EMBL/GenBank/DDBJ databases">
        <title>MicrobeNet Type strains.</title>
        <authorList>
            <person name="Nicholson A.C."/>
        </authorList>
    </citation>
    <scope>NUCLEOTIDE SEQUENCE [LARGE SCALE GENOMIC DNA]</scope>
    <source>
        <strain evidence="4 5">JCM 3224</strain>
    </source>
</reference>
<gene>
    <name evidence="4" type="ORF">HLB23_08600</name>
</gene>
<organism evidence="4 5">
    <name type="scientific">Nocardia uniformis</name>
    <dbReference type="NCBI Taxonomy" id="53432"/>
    <lineage>
        <taxon>Bacteria</taxon>
        <taxon>Bacillati</taxon>
        <taxon>Actinomycetota</taxon>
        <taxon>Actinomycetes</taxon>
        <taxon>Mycobacteriales</taxon>
        <taxon>Nocardiaceae</taxon>
        <taxon>Nocardia</taxon>
    </lineage>
</organism>
<dbReference type="Gene3D" id="3.40.50.1820">
    <property type="entry name" value="alpha/beta hydrolase"/>
    <property type="match status" value="1"/>
</dbReference>
<dbReference type="Pfam" id="PF20434">
    <property type="entry name" value="BD-FAE"/>
    <property type="match status" value="1"/>
</dbReference>
<dbReference type="PANTHER" id="PTHR48081">
    <property type="entry name" value="AB HYDROLASE SUPERFAMILY PROTEIN C4A8.06C"/>
    <property type="match status" value="1"/>
</dbReference>
<dbReference type="AlphaFoldDB" id="A0A849BTH5"/>
<dbReference type="PROSITE" id="PS51257">
    <property type="entry name" value="PROKAR_LIPOPROTEIN"/>
    <property type="match status" value="1"/>
</dbReference>
<sequence>MRTSASALVLAMTVLLGTGCGGPDDKPTSRESPTPTGAPQSTRFAYGDTSDNFGDLYLPNQHASDLPVIVMMHGGGWQQQTNLAYTEALAADLAAHGVAVWNIEYRRVGGAGGWPTTLADVDAATDALATIVRPGCGGCLNLDSVHVIGHSAGGHLAAWLAGRHTLDRPDAPGADPQVRLASATILAGVLDLRLAVTDGHDRYVRALLDGTPDERPTRYQIASPIEHLPIGLPVTVIHGDADTVVSVEHSRRYAAAARIAGDPVTSQILPGIGHADFADLTSPAWAAAKTAVLERINSRPR</sequence>
<dbReference type="InterPro" id="IPR049492">
    <property type="entry name" value="BD-FAE-like_dom"/>
</dbReference>
<comment type="caution">
    <text evidence="4">The sequence shown here is derived from an EMBL/GenBank/DDBJ whole genome shotgun (WGS) entry which is preliminary data.</text>
</comment>
<dbReference type="RefSeq" id="WP_067517888.1">
    <property type="nucleotide sequence ID" value="NZ_JABELX010000003.1"/>
</dbReference>
<dbReference type="SUPFAM" id="SSF53474">
    <property type="entry name" value="alpha/beta-Hydrolases"/>
    <property type="match status" value="1"/>
</dbReference>
<evidence type="ECO:0000256" key="2">
    <source>
        <dbReference type="SAM" id="MobiDB-lite"/>
    </source>
</evidence>
<feature type="domain" description="BD-FAE-like" evidence="3">
    <location>
        <begin position="55"/>
        <end position="252"/>
    </location>
</feature>
<keyword evidence="5" id="KW-1185">Reference proteome</keyword>
<evidence type="ECO:0000313" key="5">
    <source>
        <dbReference type="Proteomes" id="UP000586827"/>
    </source>
</evidence>
<evidence type="ECO:0000313" key="4">
    <source>
        <dbReference type="EMBL" id="NNH69922.1"/>
    </source>
</evidence>
<dbReference type="EMBL" id="JABELX010000003">
    <property type="protein sequence ID" value="NNH69922.1"/>
    <property type="molecule type" value="Genomic_DNA"/>
</dbReference>
<evidence type="ECO:0000259" key="3">
    <source>
        <dbReference type="Pfam" id="PF20434"/>
    </source>
</evidence>
<evidence type="ECO:0000256" key="1">
    <source>
        <dbReference type="ARBA" id="ARBA00022801"/>
    </source>
</evidence>
<proteinExistence type="predicted"/>
<feature type="region of interest" description="Disordered" evidence="2">
    <location>
        <begin position="19"/>
        <end position="45"/>
    </location>
</feature>
<dbReference type="GO" id="GO:0016787">
    <property type="term" value="F:hydrolase activity"/>
    <property type="evidence" value="ECO:0007669"/>
    <property type="project" value="UniProtKB-KW"/>
</dbReference>
<dbReference type="InterPro" id="IPR029058">
    <property type="entry name" value="AB_hydrolase_fold"/>
</dbReference>
<keyword evidence="1 4" id="KW-0378">Hydrolase</keyword>
<name>A0A849BTH5_9NOCA</name>
<dbReference type="InterPro" id="IPR050300">
    <property type="entry name" value="GDXG_lipolytic_enzyme"/>
</dbReference>
<accession>A0A849BTH5</accession>
<protein>
    <submittedName>
        <fullName evidence="4">Alpha/beta hydrolase</fullName>
    </submittedName>
</protein>
<dbReference type="Proteomes" id="UP000586827">
    <property type="component" value="Unassembled WGS sequence"/>
</dbReference>
<feature type="compositionally biased region" description="Polar residues" evidence="2">
    <location>
        <begin position="30"/>
        <end position="43"/>
    </location>
</feature>